<proteinExistence type="predicted"/>
<dbReference type="Proteomes" id="UP000814140">
    <property type="component" value="Unassembled WGS sequence"/>
</dbReference>
<dbReference type="EMBL" id="MU277206">
    <property type="protein sequence ID" value="KAI0062691.1"/>
    <property type="molecule type" value="Genomic_DNA"/>
</dbReference>
<accession>A0ACB8T3X5</accession>
<keyword evidence="2" id="KW-1185">Reference proteome</keyword>
<reference evidence="1" key="2">
    <citation type="journal article" date="2022" name="New Phytol.">
        <title>Evolutionary transition to the ectomycorrhizal habit in the genomes of a hyperdiverse lineage of mushroom-forming fungi.</title>
        <authorList>
            <person name="Looney B."/>
            <person name="Miyauchi S."/>
            <person name="Morin E."/>
            <person name="Drula E."/>
            <person name="Courty P.E."/>
            <person name="Kohler A."/>
            <person name="Kuo A."/>
            <person name="LaButti K."/>
            <person name="Pangilinan J."/>
            <person name="Lipzen A."/>
            <person name="Riley R."/>
            <person name="Andreopoulos W."/>
            <person name="He G."/>
            <person name="Johnson J."/>
            <person name="Nolan M."/>
            <person name="Tritt A."/>
            <person name="Barry K.W."/>
            <person name="Grigoriev I.V."/>
            <person name="Nagy L.G."/>
            <person name="Hibbett D."/>
            <person name="Henrissat B."/>
            <person name="Matheny P.B."/>
            <person name="Labbe J."/>
            <person name="Martin F.M."/>
        </authorList>
    </citation>
    <scope>NUCLEOTIDE SEQUENCE</scope>
    <source>
        <strain evidence="1">HHB10654</strain>
    </source>
</reference>
<evidence type="ECO:0000313" key="1">
    <source>
        <dbReference type="EMBL" id="KAI0062691.1"/>
    </source>
</evidence>
<name>A0ACB8T3X5_9AGAM</name>
<reference evidence="1" key="1">
    <citation type="submission" date="2021-03" db="EMBL/GenBank/DDBJ databases">
        <authorList>
            <consortium name="DOE Joint Genome Institute"/>
            <person name="Ahrendt S."/>
            <person name="Looney B.P."/>
            <person name="Miyauchi S."/>
            <person name="Morin E."/>
            <person name="Drula E."/>
            <person name="Courty P.E."/>
            <person name="Chicoki N."/>
            <person name="Fauchery L."/>
            <person name="Kohler A."/>
            <person name="Kuo A."/>
            <person name="Labutti K."/>
            <person name="Pangilinan J."/>
            <person name="Lipzen A."/>
            <person name="Riley R."/>
            <person name="Andreopoulos W."/>
            <person name="He G."/>
            <person name="Johnson J."/>
            <person name="Barry K.W."/>
            <person name="Grigoriev I.V."/>
            <person name="Nagy L."/>
            <person name="Hibbett D."/>
            <person name="Henrissat B."/>
            <person name="Matheny P.B."/>
            <person name="Labbe J."/>
            <person name="Martin F."/>
        </authorList>
    </citation>
    <scope>NUCLEOTIDE SEQUENCE</scope>
    <source>
        <strain evidence="1">HHB10654</strain>
    </source>
</reference>
<comment type="caution">
    <text evidence="1">The sequence shown here is derived from an EMBL/GenBank/DDBJ whole genome shotgun (WGS) entry which is preliminary data.</text>
</comment>
<organism evidence="1 2">
    <name type="scientific">Artomyces pyxidatus</name>
    <dbReference type="NCBI Taxonomy" id="48021"/>
    <lineage>
        <taxon>Eukaryota</taxon>
        <taxon>Fungi</taxon>
        <taxon>Dikarya</taxon>
        <taxon>Basidiomycota</taxon>
        <taxon>Agaricomycotina</taxon>
        <taxon>Agaricomycetes</taxon>
        <taxon>Russulales</taxon>
        <taxon>Auriscalpiaceae</taxon>
        <taxon>Artomyces</taxon>
    </lineage>
</organism>
<sequence length="119" mass="13347">MKHTLGFVASPRRFNVAMTRAKALLVVIGDPTVLSLDPLWRGFLNYIYLRGGWKGVPISWDPTAPVREDGGYDAEMREVGRADMDDFARRMEELSLTGSGMDDAGTNDTNVDQPWREVE</sequence>
<evidence type="ECO:0000313" key="2">
    <source>
        <dbReference type="Proteomes" id="UP000814140"/>
    </source>
</evidence>
<gene>
    <name evidence="1" type="ORF">BV25DRAFT_1915831</name>
</gene>
<protein>
    <submittedName>
        <fullName evidence="1">Uncharacterized protein</fullName>
    </submittedName>
</protein>